<dbReference type="InterPro" id="IPR036390">
    <property type="entry name" value="WH_DNA-bd_sf"/>
</dbReference>
<comment type="similarity">
    <text evidence="1">Belongs to the LysR transcriptional regulatory family.</text>
</comment>
<evidence type="ECO:0000256" key="3">
    <source>
        <dbReference type="ARBA" id="ARBA00023125"/>
    </source>
</evidence>
<evidence type="ECO:0000259" key="5">
    <source>
        <dbReference type="PROSITE" id="PS50931"/>
    </source>
</evidence>
<feature type="domain" description="HTH lysR-type" evidence="5">
    <location>
        <begin position="1"/>
        <end position="58"/>
    </location>
</feature>
<gene>
    <name evidence="6" type="ORF">HHL10_16725</name>
</gene>
<dbReference type="Pfam" id="PF00126">
    <property type="entry name" value="HTH_1"/>
    <property type="match status" value="1"/>
</dbReference>
<protein>
    <submittedName>
        <fullName evidence="6">LysR family transcriptional regulator</fullName>
    </submittedName>
</protein>
<dbReference type="CDD" id="cd08472">
    <property type="entry name" value="PBP2_CrgA_like_3"/>
    <property type="match status" value="1"/>
</dbReference>
<dbReference type="FunFam" id="1.10.10.10:FF:000001">
    <property type="entry name" value="LysR family transcriptional regulator"/>
    <property type="match status" value="1"/>
</dbReference>
<organism evidence="6 7">
    <name type="scientific">Azohydromonas caseinilytica</name>
    <dbReference type="NCBI Taxonomy" id="2728836"/>
    <lineage>
        <taxon>Bacteria</taxon>
        <taxon>Pseudomonadati</taxon>
        <taxon>Pseudomonadota</taxon>
        <taxon>Betaproteobacteria</taxon>
        <taxon>Burkholderiales</taxon>
        <taxon>Sphaerotilaceae</taxon>
        <taxon>Azohydromonas</taxon>
    </lineage>
</organism>
<evidence type="ECO:0000256" key="4">
    <source>
        <dbReference type="ARBA" id="ARBA00023163"/>
    </source>
</evidence>
<dbReference type="Gene3D" id="3.40.190.290">
    <property type="match status" value="1"/>
</dbReference>
<keyword evidence="7" id="KW-1185">Reference proteome</keyword>
<dbReference type="RefSeq" id="WP_169161534.1">
    <property type="nucleotide sequence ID" value="NZ_JABBFW010000011.1"/>
</dbReference>
<keyword evidence="2" id="KW-0805">Transcription regulation</keyword>
<comment type="caution">
    <text evidence="6">The sequence shown here is derived from an EMBL/GenBank/DDBJ whole genome shotgun (WGS) entry which is preliminary data.</text>
</comment>
<evidence type="ECO:0000256" key="1">
    <source>
        <dbReference type="ARBA" id="ARBA00009437"/>
    </source>
</evidence>
<dbReference type="GO" id="GO:0003700">
    <property type="term" value="F:DNA-binding transcription factor activity"/>
    <property type="evidence" value="ECO:0007669"/>
    <property type="project" value="InterPro"/>
</dbReference>
<dbReference type="SUPFAM" id="SSF53850">
    <property type="entry name" value="Periplasmic binding protein-like II"/>
    <property type="match status" value="1"/>
</dbReference>
<keyword evidence="3" id="KW-0238">DNA-binding</keyword>
<accession>A0A848FE29</accession>
<dbReference type="Proteomes" id="UP000574067">
    <property type="component" value="Unassembled WGS sequence"/>
</dbReference>
<dbReference type="InterPro" id="IPR000847">
    <property type="entry name" value="LysR_HTH_N"/>
</dbReference>
<dbReference type="EMBL" id="JABBFW010000011">
    <property type="protein sequence ID" value="NML16629.1"/>
    <property type="molecule type" value="Genomic_DNA"/>
</dbReference>
<dbReference type="GO" id="GO:0043565">
    <property type="term" value="F:sequence-specific DNA binding"/>
    <property type="evidence" value="ECO:0007669"/>
    <property type="project" value="TreeGrafter"/>
</dbReference>
<dbReference type="FunFam" id="3.40.190.290:FF:000001">
    <property type="entry name" value="Transcriptional regulator, LysR family"/>
    <property type="match status" value="1"/>
</dbReference>
<dbReference type="InterPro" id="IPR036388">
    <property type="entry name" value="WH-like_DNA-bd_sf"/>
</dbReference>
<name>A0A848FE29_9BURK</name>
<keyword evidence="4" id="KW-0804">Transcription</keyword>
<dbReference type="InterPro" id="IPR058163">
    <property type="entry name" value="LysR-type_TF_proteobact-type"/>
</dbReference>
<dbReference type="AlphaFoldDB" id="A0A848FE29"/>
<dbReference type="SUPFAM" id="SSF46785">
    <property type="entry name" value="Winged helix' DNA-binding domain"/>
    <property type="match status" value="1"/>
</dbReference>
<dbReference type="Pfam" id="PF03466">
    <property type="entry name" value="LysR_substrate"/>
    <property type="match status" value="1"/>
</dbReference>
<dbReference type="PANTHER" id="PTHR30537">
    <property type="entry name" value="HTH-TYPE TRANSCRIPTIONAL REGULATOR"/>
    <property type="match status" value="1"/>
</dbReference>
<dbReference type="GO" id="GO:0006351">
    <property type="term" value="P:DNA-templated transcription"/>
    <property type="evidence" value="ECO:0007669"/>
    <property type="project" value="TreeGrafter"/>
</dbReference>
<sequence length="307" mass="34059">MDLEAMRIFVRVAELQSFTQAAQVLGLPRATVSAAVQRLESQLAVRLLQRTTRQVRMTPDGERFYARCRELLVELEELQGMFRPDPAGVQGRLRVDMPTGTARHVVVPRLLEFLQAHPELHIELGSTDRRVDLVGEGFDCVLRVGPLDDSSLVARPLGHFARINCASRPYLERHGVPRTPQELRQHRLVHYAAALGAAAPGFEYVDPEGGEVRHVPMAGSLTVNNAQAYEAACLAGLGIIQAPDVGLRQHLRSGELVEILPGHRAAPLPVTLLYPSRQHMARRLQVFMDWLQSVLRPHLMEASGARG</sequence>
<dbReference type="PANTHER" id="PTHR30537:SF72">
    <property type="entry name" value="LYSR FAMILY TRANSCRIPTIONAL REGULATOR"/>
    <property type="match status" value="1"/>
</dbReference>
<evidence type="ECO:0000256" key="2">
    <source>
        <dbReference type="ARBA" id="ARBA00023015"/>
    </source>
</evidence>
<evidence type="ECO:0000313" key="6">
    <source>
        <dbReference type="EMBL" id="NML16629.1"/>
    </source>
</evidence>
<reference evidence="6 7" key="1">
    <citation type="submission" date="2020-04" db="EMBL/GenBank/DDBJ databases">
        <title>Azohydromonas sp. isolated from soil.</title>
        <authorList>
            <person name="Dahal R.H."/>
        </authorList>
    </citation>
    <scope>NUCLEOTIDE SEQUENCE [LARGE SCALE GENOMIC DNA]</scope>
    <source>
        <strain evidence="6 7">G-1-1-14</strain>
    </source>
</reference>
<dbReference type="InterPro" id="IPR005119">
    <property type="entry name" value="LysR_subst-bd"/>
</dbReference>
<proteinExistence type="inferred from homology"/>
<dbReference type="Gene3D" id="1.10.10.10">
    <property type="entry name" value="Winged helix-like DNA-binding domain superfamily/Winged helix DNA-binding domain"/>
    <property type="match status" value="1"/>
</dbReference>
<dbReference type="PROSITE" id="PS50931">
    <property type="entry name" value="HTH_LYSR"/>
    <property type="match status" value="1"/>
</dbReference>
<evidence type="ECO:0000313" key="7">
    <source>
        <dbReference type="Proteomes" id="UP000574067"/>
    </source>
</evidence>